<gene>
    <name evidence="3" type="ORF">K8U80_06320</name>
</gene>
<dbReference type="GO" id="GO:0008834">
    <property type="term" value="F:ditrans,polycis-undecaprenyl-diphosphate synthase [(2E,6E)-farnesyl-diphosphate specific] activity"/>
    <property type="evidence" value="ECO:0007669"/>
    <property type="project" value="TreeGrafter"/>
</dbReference>
<feature type="binding site" evidence="2">
    <location>
        <position position="89"/>
    </location>
    <ligand>
        <name>substrate</name>
    </ligand>
</feature>
<dbReference type="GO" id="GO:0005829">
    <property type="term" value="C:cytosol"/>
    <property type="evidence" value="ECO:0007669"/>
    <property type="project" value="TreeGrafter"/>
</dbReference>
<protein>
    <recommendedName>
        <fullName evidence="2">Isoprenyl transferase</fullName>
        <ecNumber evidence="2">2.5.1.-</ecNumber>
    </recommendedName>
</protein>
<dbReference type="GO" id="GO:0000287">
    <property type="term" value="F:magnesium ion binding"/>
    <property type="evidence" value="ECO:0007669"/>
    <property type="project" value="UniProtKB-UniRule"/>
</dbReference>
<feature type="binding site" evidence="2">
    <location>
        <position position="225"/>
    </location>
    <ligand>
        <name>Mg(2+)</name>
        <dbReference type="ChEBI" id="CHEBI:18420"/>
    </ligand>
</feature>
<dbReference type="HAMAP" id="MF_01139">
    <property type="entry name" value="ISPT"/>
    <property type="match status" value="1"/>
</dbReference>
<dbReference type="InterPro" id="IPR036424">
    <property type="entry name" value="UPP_synth-like_sf"/>
</dbReference>
<comment type="cofactor">
    <cofactor evidence="2">
        <name>Mg(2+)</name>
        <dbReference type="ChEBI" id="CHEBI:18420"/>
    </cofactor>
    <text evidence="2">Binds 2 magnesium ions per subunit.</text>
</comment>
<evidence type="ECO:0000256" key="1">
    <source>
        <dbReference type="ARBA" id="ARBA00022679"/>
    </source>
</evidence>
<dbReference type="Pfam" id="PF01255">
    <property type="entry name" value="Prenyltransf"/>
    <property type="match status" value="1"/>
</dbReference>
<feature type="binding site" evidence="2">
    <location>
        <begin position="39"/>
        <end position="42"/>
    </location>
    <ligand>
        <name>substrate</name>
    </ligand>
</feature>
<feature type="binding site" evidence="2">
    <location>
        <position position="87"/>
    </location>
    <ligand>
        <name>substrate</name>
    </ligand>
</feature>
<reference evidence="3" key="2">
    <citation type="submission" date="2021-09" db="EMBL/GenBank/DDBJ databases">
        <authorList>
            <person name="Gilroy R."/>
        </authorList>
    </citation>
    <scope>NUCLEOTIDE SEQUENCE</scope>
    <source>
        <strain evidence="3">ChiGjej2B2-7701</strain>
    </source>
</reference>
<feature type="binding site" evidence="2">
    <location>
        <position position="55"/>
    </location>
    <ligand>
        <name>substrate</name>
    </ligand>
</feature>
<feature type="binding site" evidence="2">
    <location>
        <begin position="212"/>
        <end position="214"/>
    </location>
    <ligand>
        <name>substrate</name>
    </ligand>
</feature>
<feature type="binding site" evidence="2">
    <location>
        <position position="38"/>
    </location>
    <ligand>
        <name>Mg(2+)</name>
        <dbReference type="ChEBI" id="CHEBI:18420"/>
    </ligand>
</feature>
<dbReference type="InterPro" id="IPR018520">
    <property type="entry name" value="UPP_synth-like_CS"/>
</dbReference>
<proteinExistence type="inferred from homology"/>
<accession>A0A921IQU6</accession>
<dbReference type="SUPFAM" id="SSF64005">
    <property type="entry name" value="Undecaprenyl diphosphate synthase"/>
    <property type="match status" value="1"/>
</dbReference>
<feature type="binding site" evidence="2">
    <location>
        <position position="51"/>
    </location>
    <ligand>
        <name>substrate</name>
    </ligand>
</feature>
<reference evidence="3" key="1">
    <citation type="journal article" date="2021" name="PeerJ">
        <title>Extensive microbial diversity within the chicken gut microbiome revealed by metagenomics and culture.</title>
        <authorList>
            <person name="Gilroy R."/>
            <person name="Ravi A."/>
            <person name="Getino M."/>
            <person name="Pursley I."/>
            <person name="Horton D.L."/>
            <person name="Alikhan N.F."/>
            <person name="Baker D."/>
            <person name="Gharbi K."/>
            <person name="Hall N."/>
            <person name="Watson M."/>
            <person name="Adriaenssens E.M."/>
            <person name="Foster-Nyarko E."/>
            <person name="Jarju S."/>
            <person name="Secka A."/>
            <person name="Antonio M."/>
            <person name="Oren A."/>
            <person name="Chaudhuri R.R."/>
            <person name="La Ragione R."/>
            <person name="Hildebrand F."/>
            <person name="Pallen M.J."/>
        </authorList>
    </citation>
    <scope>NUCLEOTIDE SEQUENCE</scope>
    <source>
        <strain evidence="3">ChiGjej2B2-7701</strain>
    </source>
</reference>
<dbReference type="FunFam" id="3.40.1180.10:FF:000001">
    <property type="entry name" value="(2E,6E)-farnesyl-diphosphate-specific ditrans,polycis-undecaprenyl-diphosphate synthase"/>
    <property type="match status" value="1"/>
</dbReference>
<dbReference type="GO" id="GO:0030145">
    <property type="term" value="F:manganese ion binding"/>
    <property type="evidence" value="ECO:0007669"/>
    <property type="project" value="TreeGrafter"/>
</dbReference>
<evidence type="ECO:0000313" key="3">
    <source>
        <dbReference type="EMBL" id="HJG30994.1"/>
    </source>
</evidence>
<feature type="binding site" evidence="2">
    <location>
        <begin position="83"/>
        <end position="85"/>
    </location>
    <ligand>
        <name>substrate</name>
    </ligand>
</feature>
<comment type="caution">
    <text evidence="3">The sequence shown here is derived from an EMBL/GenBank/DDBJ whole genome shotgun (WGS) entry which is preliminary data.</text>
</comment>
<keyword evidence="2" id="KW-0479">Metal-binding</keyword>
<dbReference type="Proteomes" id="UP000746751">
    <property type="component" value="Unassembled WGS sequence"/>
</dbReference>
<dbReference type="NCBIfam" id="TIGR00055">
    <property type="entry name" value="uppS"/>
    <property type="match status" value="1"/>
</dbReference>
<dbReference type="Gene3D" id="3.40.1180.10">
    <property type="entry name" value="Decaprenyl diphosphate synthase-like"/>
    <property type="match status" value="1"/>
</dbReference>
<dbReference type="NCBIfam" id="NF011405">
    <property type="entry name" value="PRK14830.1"/>
    <property type="match status" value="1"/>
</dbReference>
<name>A0A921IQU6_9ACTN</name>
<dbReference type="PROSITE" id="PS01066">
    <property type="entry name" value="UPP_SYNTHASE"/>
    <property type="match status" value="1"/>
</dbReference>
<keyword evidence="2" id="KW-0460">Magnesium</keyword>
<evidence type="ECO:0000313" key="4">
    <source>
        <dbReference type="Proteomes" id="UP000746751"/>
    </source>
</evidence>
<comment type="function">
    <text evidence="2">Catalyzes the condensation of isopentenyl diphosphate (IPP) with allylic pyrophosphates generating different type of terpenoids.</text>
</comment>
<organism evidence="3 4">
    <name type="scientific">Collinsella ihumii</name>
    <dbReference type="NCBI Taxonomy" id="1720204"/>
    <lineage>
        <taxon>Bacteria</taxon>
        <taxon>Bacillati</taxon>
        <taxon>Actinomycetota</taxon>
        <taxon>Coriobacteriia</taxon>
        <taxon>Coriobacteriales</taxon>
        <taxon>Coriobacteriaceae</taxon>
        <taxon>Collinsella</taxon>
    </lineage>
</organism>
<feature type="active site" evidence="2">
    <location>
        <position position="38"/>
    </location>
</feature>
<comment type="subunit">
    <text evidence="2">Homodimer.</text>
</comment>
<sequence length="262" mass="29565">MHYDEAKFAEYFSDAPADLDIAQLDMARIPRHISCIMDGNGRWATARGLARTEGHKAGIVSLREVITAAVRLGVDVLSAYAFSTENWNRPQHEVNVLMHLFAKTFVDELPLLKRENVRVVFLGDISALPERTRKVFEYGLEACRDHTGMTLALAVNYGGRAEIARAARSIAKLVQNADLDVDAIDESCVANQLYTAGLPDPELVVRTSGEMRVSNYLLWQIAYSEFYITDTYWPDFDRWELVRAILAYQGRDRRFGGLSKTN</sequence>
<dbReference type="InterPro" id="IPR001441">
    <property type="entry name" value="UPP_synth-like"/>
</dbReference>
<dbReference type="GO" id="GO:0016094">
    <property type="term" value="P:polyprenol biosynthetic process"/>
    <property type="evidence" value="ECO:0007669"/>
    <property type="project" value="TreeGrafter"/>
</dbReference>
<evidence type="ECO:0000256" key="2">
    <source>
        <dbReference type="HAMAP-Rule" id="MF_01139"/>
    </source>
</evidence>
<dbReference type="EC" id="2.5.1.-" evidence="2"/>
<feature type="binding site" evidence="2">
    <location>
        <position position="206"/>
    </location>
    <ligand>
        <name>substrate</name>
    </ligand>
</feature>
<dbReference type="AlphaFoldDB" id="A0A921IQU6"/>
<dbReference type="EMBL" id="DYVF01000042">
    <property type="protein sequence ID" value="HJG30994.1"/>
    <property type="molecule type" value="Genomic_DNA"/>
</dbReference>
<dbReference type="PANTHER" id="PTHR10291:SF0">
    <property type="entry name" value="DEHYDRODOLICHYL DIPHOSPHATE SYNTHASE 2"/>
    <property type="match status" value="1"/>
</dbReference>
<feature type="active site" description="Proton acceptor" evidence="2">
    <location>
        <position position="86"/>
    </location>
</feature>
<keyword evidence="1 2" id="KW-0808">Transferase</keyword>
<dbReference type="CDD" id="cd00475">
    <property type="entry name" value="Cis_IPPS"/>
    <property type="match status" value="1"/>
</dbReference>
<comment type="similarity">
    <text evidence="2">Belongs to the UPP synthase family.</text>
</comment>
<feature type="binding site" evidence="2">
    <location>
        <position position="43"/>
    </location>
    <ligand>
        <name>substrate</name>
    </ligand>
</feature>
<dbReference type="PANTHER" id="PTHR10291">
    <property type="entry name" value="DEHYDRODOLICHYL DIPHOSPHATE SYNTHASE FAMILY MEMBER"/>
    <property type="match status" value="1"/>
</dbReference>